<dbReference type="InterPro" id="IPR036643">
    <property type="entry name" value="RNApol_insert_sf"/>
</dbReference>
<dbReference type="SUPFAM" id="SSF47789">
    <property type="entry name" value="C-terminal domain of RNA polymerase alpha subunit"/>
    <property type="match status" value="1"/>
</dbReference>
<dbReference type="NCBIfam" id="TIGR02027">
    <property type="entry name" value="rpoA"/>
    <property type="match status" value="1"/>
</dbReference>
<feature type="region of interest" description="Alpha C-terminal domain (alpha-CTD)" evidence="11">
    <location>
        <begin position="249"/>
        <end position="328"/>
    </location>
</feature>
<evidence type="ECO:0000256" key="3">
    <source>
        <dbReference type="ARBA" id="ARBA00015972"/>
    </source>
</evidence>
<evidence type="ECO:0000313" key="13">
    <source>
        <dbReference type="EMBL" id="ADI16486.1"/>
    </source>
</evidence>
<comment type="similarity">
    <text evidence="1 11">Belongs to the RNA polymerase alpha chain family.</text>
</comment>
<feature type="region of interest" description="Alpha N-terminal domain (alpha-NTD)" evidence="11">
    <location>
        <begin position="1"/>
        <end position="238"/>
    </location>
</feature>
<dbReference type="InterPro" id="IPR011773">
    <property type="entry name" value="DNA-dir_RpoA"/>
</dbReference>
<accession>E0XPZ5</accession>
<dbReference type="Gene3D" id="3.30.1360.10">
    <property type="entry name" value="RNA polymerase, RBP11-like subunit"/>
    <property type="match status" value="1"/>
</dbReference>
<dbReference type="GO" id="GO:0006351">
    <property type="term" value="P:DNA-templated transcription"/>
    <property type="evidence" value="ECO:0007669"/>
    <property type="project" value="UniProtKB-UniRule"/>
</dbReference>
<proteinExistence type="inferred from homology"/>
<dbReference type="EMBL" id="GU474839">
    <property type="protein sequence ID" value="ADI16486.1"/>
    <property type="molecule type" value="Genomic_DNA"/>
</dbReference>
<dbReference type="GO" id="GO:0003677">
    <property type="term" value="F:DNA binding"/>
    <property type="evidence" value="ECO:0007669"/>
    <property type="project" value="UniProtKB-UniRule"/>
</dbReference>
<sequence length="328" mass="36320">MIGTVQELLSPFTPEIPDLSIAIQENEEAYGRFVAEPLERGRGVTLGNALRRTLLNSLPGTAITWVRIDGALHEYSTIPHMPEEVVEFLLKVKGIRLRSLADRPGRLRIEVDGEGEVRAGDIMATADFEIVNPEHHLATLDSAMARLSVEFNVEQGVGYQPAIQEEGLPIGVLLVDAIFTPIRKSNFSVEATRAGHRSDLERLIVEVWTDRTIMPLEAMKSASKLLMDCFFPFTQVGEPVGGEDDKPGIDGVTPEVFNTLVETLALSARTHNCLKRAGFNRVGEILLLPKSELMKIRGFGQKSLDELYVKLAEKDFLPHQHDTSANDE</sequence>
<keyword evidence="6 11" id="KW-0548">Nucleotidyltransferase</keyword>
<dbReference type="Gene3D" id="2.170.120.12">
    <property type="entry name" value="DNA-directed RNA polymerase, insert domain"/>
    <property type="match status" value="1"/>
</dbReference>
<dbReference type="GO" id="GO:0003899">
    <property type="term" value="F:DNA-directed RNA polymerase activity"/>
    <property type="evidence" value="ECO:0007669"/>
    <property type="project" value="UniProtKB-UniRule"/>
</dbReference>
<dbReference type="NCBIfam" id="NF003519">
    <property type="entry name" value="PRK05182.2-5"/>
    <property type="match status" value="1"/>
</dbReference>
<keyword evidence="5 11" id="KW-0808">Transferase</keyword>
<dbReference type="InterPro" id="IPR036603">
    <property type="entry name" value="RBP11-like"/>
</dbReference>
<evidence type="ECO:0000256" key="7">
    <source>
        <dbReference type="ARBA" id="ARBA00023163"/>
    </source>
</evidence>
<evidence type="ECO:0000256" key="2">
    <source>
        <dbReference type="ARBA" id="ARBA00012418"/>
    </source>
</evidence>
<evidence type="ECO:0000256" key="1">
    <source>
        <dbReference type="ARBA" id="ARBA00007123"/>
    </source>
</evidence>
<dbReference type="SUPFAM" id="SSF56553">
    <property type="entry name" value="Insert subdomain of RNA polymerase alpha subunit"/>
    <property type="match status" value="1"/>
</dbReference>
<comment type="catalytic activity">
    <reaction evidence="10 11">
        <text>RNA(n) + a ribonucleoside 5'-triphosphate = RNA(n+1) + diphosphate</text>
        <dbReference type="Rhea" id="RHEA:21248"/>
        <dbReference type="Rhea" id="RHEA-COMP:14527"/>
        <dbReference type="Rhea" id="RHEA-COMP:17342"/>
        <dbReference type="ChEBI" id="CHEBI:33019"/>
        <dbReference type="ChEBI" id="CHEBI:61557"/>
        <dbReference type="ChEBI" id="CHEBI:140395"/>
        <dbReference type="EC" id="2.7.7.6"/>
    </reaction>
</comment>
<gene>
    <name evidence="11" type="primary">rpoA</name>
</gene>
<evidence type="ECO:0000256" key="11">
    <source>
        <dbReference type="HAMAP-Rule" id="MF_00059"/>
    </source>
</evidence>
<comment type="domain">
    <text evidence="11">The N-terminal domain is essential for RNAP assembly and basal transcription, whereas the C-terminal domain is involved in interaction with transcriptional regulators and with upstream promoter elements.</text>
</comment>
<feature type="domain" description="DNA-directed RNA polymerase RpoA/D/Rpb3-type" evidence="12">
    <location>
        <begin position="30"/>
        <end position="236"/>
    </location>
</feature>
<evidence type="ECO:0000256" key="10">
    <source>
        <dbReference type="ARBA" id="ARBA00048552"/>
    </source>
</evidence>
<dbReference type="GO" id="GO:0046983">
    <property type="term" value="F:protein dimerization activity"/>
    <property type="evidence" value="ECO:0007669"/>
    <property type="project" value="InterPro"/>
</dbReference>
<dbReference type="InterPro" id="IPR011260">
    <property type="entry name" value="RNAP_asu_C"/>
</dbReference>
<dbReference type="SUPFAM" id="SSF55257">
    <property type="entry name" value="RBP11-like subunits of RNA polymerase"/>
    <property type="match status" value="1"/>
</dbReference>
<organism evidence="13">
    <name type="scientific">uncultured bacterium HF4000_05M23</name>
    <dbReference type="NCBI Taxonomy" id="542534"/>
    <lineage>
        <taxon>Bacteria</taxon>
        <taxon>environmental samples</taxon>
    </lineage>
</organism>
<dbReference type="Pfam" id="PF01193">
    <property type="entry name" value="RNA_pol_L"/>
    <property type="match status" value="1"/>
</dbReference>
<evidence type="ECO:0000256" key="5">
    <source>
        <dbReference type="ARBA" id="ARBA00022679"/>
    </source>
</evidence>
<comment type="subunit">
    <text evidence="11">Homodimer. The RNAP catalytic core consists of 2 alpha, 1 beta, 1 beta' and 1 omega subunit. When a sigma factor is associated with the core the holoenzyme is formed, which can initiate transcription.</text>
</comment>
<protein>
    <recommendedName>
        <fullName evidence="3 11">DNA-directed RNA polymerase subunit alpha</fullName>
        <shortName evidence="11">RNAP subunit alpha</shortName>
        <ecNumber evidence="2 11">2.7.7.6</ecNumber>
    </recommendedName>
    <alternativeName>
        <fullName evidence="9 11">RNA polymerase subunit alpha</fullName>
    </alternativeName>
    <alternativeName>
        <fullName evidence="8 11">Transcriptase subunit alpha</fullName>
    </alternativeName>
</protein>
<dbReference type="Pfam" id="PF03118">
    <property type="entry name" value="RNA_pol_A_CTD"/>
    <property type="match status" value="1"/>
</dbReference>
<reference evidence="13" key="1">
    <citation type="journal article" date="2011" name="Environ. Microbiol.">
        <title>Time-series analyses of Monterey Bay coastal microbial picoplankton using a 'genome proxy' microarray.</title>
        <authorList>
            <person name="Rich V.I."/>
            <person name="Pham V.D."/>
            <person name="Eppley J."/>
            <person name="Shi Y."/>
            <person name="DeLong E.F."/>
        </authorList>
    </citation>
    <scope>NUCLEOTIDE SEQUENCE</scope>
</reference>
<keyword evidence="7 11" id="KW-0804">Transcription</keyword>
<dbReference type="CDD" id="cd06928">
    <property type="entry name" value="RNAP_alpha_NTD"/>
    <property type="match status" value="1"/>
</dbReference>
<dbReference type="GO" id="GO:0000428">
    <property type="term" value="C:DNA-directed RNA polymerase complex"/>
    <property type="evidence" value="ECO:0007669"/>
    <property type="project" value="UniProtKB-KW"/>
</dbReference>
<dbReference type="InterPro" id="IPR011262">
    <property type="entry name" value="DNA-dir_RNA_pol_insert"/>
</dbReference>
<evidence type="ECO:0000256" key="4">
    <source>
        <dbReference type="ARBA" id="ARBA00022478"/>
    </source>
</evidence>
<evidence type="ECO:0000256" key="6">
    <source>
        <dbReference type="ARBA" id="ARBA00022695"/>
    </source>
</evidence>
<dbReference type="HAMAP" id="MF_00059">
    <property type="entry name" value="RNApol_bact_RpoA"/>
    <property type="match status" value="1"/>
</dbReference>
<dbReference type="Gene3D" id="1.10.150.20">
    <property type="entry name" value="5' to 3' exonuclease, C-terminal subdomain"/>
    <property type="match status" value="1"/>
</dbReference>
<dbReference type="AlphaFoldDB" id="E0XPZ5"/>
<evidence type="ECO:0000256" key="9">
    <source>
        <dbReference type="ARBA" id="ARBA00033070"/>
    </source>
</evidence>
<keyword evidence="4 11" id="KW-0240">DNA-directed RNA polymerase</keyword>
<name>E0XPZ5_9BACT</name>
<dbReference type="FunFam" id="2.170.120.12:FF:000001">
    <property type="entry name" value="DNA-directed RNA polymerase subunit alpha"/>
    <property type="match status" value="1"/>
</dbReference>
<dbReference type="InterPro" id="IPR011263">
    <property type="entry name" value="DNA-dir_RNA_pol_RpoA/D/Rpb3"/>
</dbReference>
<dbReference type="SMART" id="SM00662">
    <property type="entry name" value="RPOLD"/>
    <property type="match status" value="1"/>
</dbReference>
<dbReference type="GO" id="GO:0005737">
    <property type="term" value="C:cytoplasm"/>
    <property type="evidence" value="ECO:0007669"/>
    <property type="project" value="UniProtKB-ARBA"/>
</dbReference>
<evidence type="ECO:0000259" key="12">
    <source>
        <dbReference type="SMART" id="SM00662"/>
    </source>
</evidence>
<dbReference type="Pfam" id="PF01000">
    <property type="entry name" value="RNA_pol_A_bac"/>
    <property type="match status" value="1"/>
</dbReference>
<evidence type="ECO:0000256" key="8">
    <source>
        <dbReference type="ARBA" id="ARBA00032524"/>
    </source>
</evidence>
<dbReference type="EC" id="2.7.7.6" evidence="2 11"/>
<comment type="function">
    <text evidence="11">DNA-dependent RNA polymerase catalyzes the transcription of DNA into RNA using the four ribonucleoside triphosphates as substrates.</text>
</comment>